<keyword evidence="2" id="KW-1185">Reference proteome</keyword>
<evidence type="ECO:0000313" key="1">
    <source>
        <dbReference type="EMBL" id="PSN71522.1"/>
    </source>
</evidence>
<dbReference type="STRING" id="1448308.A0A2T2P1I9"/>
<dbReference type="EMBL" id="KZ678131">
    <property type="protein sequence ID" value="PSN71522.1"/>
    <property type="molecule type" value="Genomic_DNA"/>
</dbReference>
<dbReference type="Gene3D" id="3.40.50.720">
    <property type="entry name" value="NAD(P)-binding Rossmann-like Domain"/>
    <property type="match status" value="1"/>
</dbReference>
<sequence length="227" mass="24747">MAVHTLALFVHVVPWKELAIPRRQTKEHAYKLVRSSPRVKHIGLFGPHPPHRPDVGRAKEGAEGEVGVQYDGAVAGHCDSERGLLLARQPRAGGWIRRPLPGQFPRDGVPGAAPGAAAGQLGWQAEAYLTVKLFLALFGRELAARVDLRRVWVVLTTPGFCASNFFPHGSLLMCMVSLSSARYTDAGARLHVNAAAVAPAEHVHGRYLRDGAVLQVRRPLSFYHLPT</sequence>
<dbReference type="AlphaFoldDB" id="A0A2T2P1I9"/>
<protein>
    <submittedName>
        <fullName evidence="1">Uncharacterized protein</fullName>
    </submittedName>
</protein>
<evidence type="ECO:0000313" key="2">
    <source>
        <dbReference type="Proteomes" id="UP000240883"/>
    </source>
</evidence>
<reference evidence="1 2" key="1">
    <citation type="journal article" date="2018" name="Front. Microbiol.">
        <title>Genome-Wide Analysis of Corynespora cassiicola Leaf Fall Disease Putative Effectors.</title>
        <authorList>
            <person name="Lopez D."/>
            <person name="Ribeiro S."/>
            <person name="Label P."/>
            <person name="Fumanal B."/>
            <person name="Venisse J.S."/>
            <person name="Kohler A."/>
            <person name="de Oliveira R.R."/>
            <person name="Labutti K."/>
            <person name="Lipzen A."/>
            <person name="Lail K."/>
            <person name="Bauer D."/>
            <person name="Ohm R.A."/>
            <person name="Barry K.W."/>
            <person name="Spatafora J."/>
            <person name="Grigoriev I.V."/>
            <person name="Martin F.M."/>
            <person name="Pujade-Renaud V."/>
        </authorList>
    </citation>
    <scope>NUCLEOTIDE SEQUENCE [LARGE SCALE GENOMIC DNA]</scope>
    <source>
        <strain evidence="1 2">Philippines</strain>
    </source>
</reference>
<name>A0A2T2P1I9_CORCC</name>
<gene>
    <name evidence="1" type="ORF">BS50DRAFT_284658</name>
</gene>
<proteinExistence type="predicted"/>
<dbReference type="OrthoDB" id="542013at2759"/>
<accession>A0A2T2P1I9</accession>
<dbReference type="Proteomes" id="UP000240883">
    <property type="component" value="Unassembled WGS sequence"/>
</dbReference>
<organism evidence="1 2">
    <name type="scientific">Corynespora cassiicola Philippines</name>
    <dbReference type="NCBI Taxonomy" id="1448308"/>
    <lineage>
        <taxon>Eukaryota</taxon>
        <taxon>Fungi</taxon>
        <taxon>Dikarya</taxon>
        <taxon>Ascomycota</taxon>
        <taxon>Pezizomycotina</taxon>
        <taxon>Dothideomycetes</taxon>
        <taxon>Pleosporomycetidae</taxon>
        <taxon>Pleosporales</taxon>
        <taxon>Corynesporascaceae</taxon>
        <taxon>Corynespora</taxon>
    </lineage>
</organism>